<dbReference type="InterPro" id="IPR036188">
    <property type="entry name" value="FAD/NAD-bd_sf"/>
</dbReference>
<accession>A0A520XAZ8</accession>
<dbReference type="InterPro" id="IPR023753">
    <property type="entry name" value="FAD/NAD-binding_dom"/>
</dbReference>
<dbReference type="Gene3D" id="3.50.50.100">
    <property type="match status" value="1"/>
</dbReference>
<dbReference type="InterPro" id="IPR052541">
    <property type="entry name" value="SQRD"/>
</dbReference>
<protein>
    <submittedName>
        <fullName evidence="2">Sulfide:quinone reductase</fullName>
    </submittedName>
</protein>
<organism evidence="2 3">
    <name type="scientific">Candidatus Acidulodesulfobacterium acidiphilum</name>
    <dbReference type="NCBI Taxonomy" id="2597224"/>
    <lineage>
        <taxon>Bacteria</taxon>
        <taxon>Deltaproteobacteria</taxon>
        <taxon>Candidatus Acidulodesulfobacterales</taxon>
        <taxon>Candidatus Acidulodesulfobacterium</taxon>
    </lineage>
</organism>
<dbReference type="EMBL" id="SHMQ01000019">
    <property type="protein sequence ID" value="RZV38407.1"/>
    <property type="molecule type" value="Genomic_DNA"/>
</dbReference>
<sequence length="387" mass="42997">MKKILVIGGGFAGVEAAIRLKKYNFDVTLISERDFMYIYPLSIWIPVGALDFKDAMLPLNKLSAVHKFNLIIDSAVKISAKEKKVLCKNGTYDFDYLVVAVGAGKAKPEGIENTYSICGAPEESIKIKEKLAELVKAGKGRIAVGIGGNPKDPSAMRGGPAFEELFNIDNLLRDKGLRHNFELSIFAPMETPGKRLGDKAYKLLNRFYEDLKINKYLGKKIKRFENGAVVFEDDSRLESDLIIFVPAGSAHGIFAGSELPLTEAGFIKTDDYLRVEGLENIYAIGDSASLDGPPFRGKQGHVAEMMAGIAAYNINEKEAGTNNYKGYKEHVHILCVMDNGKGAVYIKRDTNKETVIALPVVGHWLKRFWGWYYKNSKLNRFPRIPGF</sequence>
<evidence type="ECO:0000259" key="1">
    <source>
        <dbReference type="Pfam" id="PF07992"/>
    </source>
</evidence>
<reference evidence="2 3" key="1">
    <citation type="submission" date="2019-01" db="EMBL/GenBank/DDBJ databases">
        <title>Insights into ecological role of a new deltaproteobacterial order Candidatus Sinidesulfobacterales (Sva0485) by metagenomics and metatranscriptomics.</title>
        <authorList>
            <person name="Tan S."/>
            <person name="Liu J."/>
            <person name="Fang Y."/>
            <person name="Hedlund B."/>
            <person name="Lian Z.-H."/>
            <person name="Huang L.-Y."/>
            <person name="Li J.-T."/>
            <person name="Huang L.-N."/>
            <person name="Li W.-J."/>
            <person name="Jiang H.-C."/>
            <person name="Dong H.-L."/>
            <person name="Shu W.-S."/>
        </authorList>
    </citation>
    <scope>NUCLEOTIDE SEQUENCE [LARGE SCALE GENOMIC DNA]</scope>
    <source>
        <strain evidence="2">AP4</strain>
    </source>
</reference>
<feature type="domain" description="FAD/NAD(P)-binding" evidence="1">
    <location>
        <begin position="3"/>
        <end position="306"/>
    </location>
</feature>
<gene>
    <name evidence="2" type="ORF">EVJ48_07095</name>
</gene>
<dbReference type="SUPFAM" id="SSF51905">
    <property type="entry name" value="FAD/NAD(P)-binding domain"/>
    <property type="match status" value="1"/>
</dbReference>
<name>A0A520XAZ8_9DELT</name>
<dbReference type="Pfam" id="PF07992">
    <property type="entry name" value="Pyr_redox_2"/>
    <property type="match status" value="1"/>
</dbReference>
<evidence type="ECO:0000313" key="2">
    <source>
        <dbReference type="EMBL" id="RZV38407.1"/>
    </source>
</evidence>
<evidence type="ECO:0000313" key="3">
    <source>
        <dbReference type="Proteomes" id="UP000322454"/>
    </source>
</evidence>
<dbReference type="PRINTS" id="PR00368">
    <property type="entry name" value="FADPNR"/>
</dbReference>
<dbReference type="AlphaFoldDB" id="A0A520XAZ8"/>
<comment type="caution">
    <text evidence="2">The sequence shown here is derived from an EMBL/GenBank/DDBJ whole genome shotgun (WGS) entry which is preliminary data.</text>
</comment>
<dbReference type="Proteomes" id="UP000322454">
    <property type="component" value="Unassembled WGS sequence"/>
</dbReference>
<dbReference type="PANTHER" id="PTHR43755">
    <property type="match status" value="1"/>
</dbReference>
<proteinExistence type="predicted"/>
<dbReference type="GO" id="GO:0016491">
    <property type="term" value="F:oxidoreductase activity"/>
    <property type="evidence" value="ECO:0007669"/>
    <property type="project" value="InterPro"/>
</dbReference>
<dbReference type="PANTHER" id="PTHR43755:SF1">
    <property type="entry name" value="FAD-DEPENDENT PYRIDINE NUCLEOTIDE-DISULPHIDE OXIDOREDUCTASE"/>
    <property type="match status" value="1"/>
</dbReference>